<name>A0A6L5A0L1_PEDPE</name>
<protein>
    <recommendedName>
        <fullName evidence="2">LiaF transmembrane domain-containing protein</fullName>
    </recommendedName>
</protein>
<dbReference type="InterPro" id="IPR054331">
    <property type="entry name" value="LiaF_TM"/>
</dbReference>
<evidence type="ECO:0000259" key="2">
    <source>
        <dbReference type="Pfam" id="PF22570"/>
    </source>
</evidence>
<reference evidence="4" key="4">
    <citation type="submission" date="2020-11" db="EMBL/GenBank/DDBJ databases">
        <title>Antibiotic susceptibility profiles of Pediococcus pentosaceus from various origins and their implications for the safety assessment of strains with food-technology applications.</title>
        <authorList>
            <person name="Shani N."/>
            <person name="Oberhaensli S."/>
            <person name="Arias E."/>
        </authorList>
    </citation>
    <scope>NUCLEOTIDE SEQUENCE</scope>
    <source>
        <strain evidence="4">FAM 19164</strain>
    </source>
</reference>
<feature type="transmembrane region" description="Helical" evidence="1">
    <location>
        <begin position="6"/>
        <end position="29"/>
    </location>
</feature>
<sequence length="243" mass="27172">MKKSQWFWGTLFVLAAAVLVATQMGWTAFTLNPFSVVASVFLIAALVVNLVHLSIAGTIFSIAFLLMLYGKPLGISSLVPWTILLAAVLLTIGLSLIFHPYRRNWQKHALWKNFQHGFNHHPDYDYTESTQSADDDVINIETSMSSGIHYIQSQDLKSININNYMGTTKVYFDQAHPEDFATANINCQLGNITLYLPHDWNIVTDINSVMSGIDERGIRNSGTGPTLYIKGKLYLSGVTLHYV</sequence>
<dbReference type="EMBL" id="WENB01000005">
    <property type="protein sequence ID" value="KAF0412648.1"/>
    <property type="molecule type" value="Genomic_DNA"/>
</dbReference>
<dbReference type="Proteomes" id="UP000743107">
    <property type="component" value="Unassembled WGS sequence"/>
</dbReference>
<reference evidence="3" key="1">
    <citation type="submission" date="2019-10" db="EMBL/GenBank/DDBJ databases">
        <authorList>
            <person name="Irmler S."/>
            <person name="Berthoud H."/>
            <person name="Roetschi A."/>
            <person name="Arias E."/>
            <person name="Shani N."/>
            <person name="Wuethrich D."/>
            <person name="Bruggmann R."/>
        </authorList>
    </citation>
    <scope>NUCLEOTIDE SEQUENCE</scope>
    <source>
        <strain evidence="3">FAM13073</strain>
    </source>
</reference>
<comment type="caution">
    <text evidence="4">The sequence shown here is derived from an EMBL/GenBank/DDBJ whole genome shotgun (WGS) entry which is preliminary data.</text>
</comment>
<evidence type="ECO:0000256" key="1">
    <source>
        <dbReference type="SAM" id="Phobius"/>
    </source>
</evidence>
<keyword evidence="5" id="KW-1185">Reference proteome</keyword>
<evidence type="ECO:0000313" key="3">
    <source>
        <dbReference type="EMBL" id="KAF0412648.1"/>
    </source>
</evidence>
<keyword evidence="1" id="KW-1133">Transmembrane helix</keyword>
<reference evidence="3" key="2">
    <citation type="submission" date="2019-12" db="EMBL/GenBank/DDBJ databases">
        <title>SpeciesPrimer: A bioinformatics pipeline dedicated to the design of qPCR primers for the quantification of bacterial species.</title>
        <authorList>
            <person name="Dreier M."/>
            <person name="Berthoud H."/>
            <person name="Shani N."/>
            <person name="Wechsler D."/>
            <person name="Junier P."/>
        </authorList>
    </citation>
    <scope>NUCLEOTIDE SEQUENCE</scope>
    <source>
        <strain evidence="3">FAM13073</strain>
    </source>
</reference>
<reference evidence="5" key="3">
    <citation type="submission" date="2020-03" db="EMBL/GenBank/DDBJ databases">
        <title>SpeciesPrimer: A bioinformatics pipeline dedicated to the design of qPCR primers for the quantification of bacterial species.</title>
        <authorList>
            <person name="Dreier M."/>
            <person name="Berthoud H."/>
            <person name="Shani N."/>
            <person name="Wechsler D."/>
            <person name="Junier P."/>
        </authorList>
    </citation>
    <scope>NUCLEOTIDE SEQUENCE [LARGE SCALE GENOMIC DNA]</scope>
    <source>
        <strain evidence="5">FAM13073</strain>
    </source>
</reference>
<accession>A0A6L5A0L1</accession>
<dbReference type="RefSeq" id="WP_060744061.1">
    <property type="nucleotide sequence ID" value="NZ_CP023655.1"/>
</dbReference>
<keyword evidence="1" id="KW-0472">Membrane</keyword>
<evidence type="ECO:0000313" key="5">
    <source>
        <dbReference type="Proteomes" id="UP000472573"/>
    </source>
</evidence>
<feature type="domain" description="LiaF transmembrane" evidence="2">
    <location>
        <begin position="7"/>
        <end position="103"/>
    </location>
</feature>
<keyword evidence="1" id="KW-0812">Transmembrane</keyword>
<evidence type="ECO:0000313" key="6">
    <source>
        <dbReference type="Proteomes" id="UP000743107"/>
    </source>
</evidence>
<dbReference type="Proteomes" id="UP000472573">
    <property type="component" value="Unassembled WGS sequence"/>
</dbReference>
<proteinExistence type="predicted"/>
<dbReference type="EMBL" id="JADOFV010000005">
    <property type="protein sequence ID" value="MBF7127938.1"/>
    <property type="molecule type" value="Genomic_DNA"/>
</dbReference>
<feature type="transmembrane region" description="Helical" evidence="1">
    <location>
        <begin position="36"/>
        <end position="66"/>
    </location>
</feature>
<gene>
    <name evidence="3" type="ORF">GBO79_08800</name>
    <name evidence="4" type="ORF">ITQ97_09015</name>
</gene>
<feature type="transmembrane region" description="Helical" evidence="1">
    <location>
        <begin position="78"/>
        <end position="98"/>
    </location>
</feature>
<organism evidence="4 6">
    <name type="scientific">Pediococcus pentosaceus</name>
    <dbReference type="NCBI Taxonomy" id="1255"/>
    <lineage>
        <taxon>Bacteria</taxon>
        <taxon>Bacillati</taxon>
        <taxon>Bacillota</taxon>
        <taxon>Bacilli</taxon>
        <taxon>Lactobacillales</taxon>
        <taxon>Lactobacillaceae</taxon>
        <taxon>Pediococcus</taxon>
    </lineage>
</organism>
<dbReference type="AlphaFoldDB" id="A0A6L5A0L1"/>
<evidence type="ECO:0000313" key="4">
    <source>
        <dbReference type="EMBL" id="MBF7127938.1"/>
    </source>
</evidence>
<dbReference type="Pfam" id="PF22570">
    <property type="entry name" value="LiaF-TM"/>
    <property type="match status" value="1"/>
</dbReference>